<dbReference type="SFLD" id="SFLDS00003">
    <property type="entry name" value="Haloacid_Dehalogenase"/>
    <property type="match status" value="1"/>
</dbReference>
<dbReference type="AlphaFoldDB" id="A0A0U3LPQ5"/>
<dbReference type="Proteomes" id="UP000060699">
    <property type="component" value="Chromosome"/>
</dbReference>
<name>A0A0U3LPQ5_9BURK</name>
<dbReference type="KEGG" id="rdp:RD2015_3952"/>
<evidence type="ECO:0000313" key="2">
    <source>
        <dbReference type="EMBL" id="ALV08402.1"/>
    </source>
</evidence>
<accession>A0A0U3LPQ5</accession>
<evidence type="ECO:0000313" key="3">
    <source>
        <dbReference type="Proteomes" id="UP000060699"/>
    </source>
</evidence>
<keyword evidence="1 2" id="KW-0378">Hydrolase</keyword>
<dbReference type="InterPro" id="IPR023214">
    <property type="entry name" value="HAD_sf"/>
</dbReference>
<dbReference type="NCBIfam" id="TIGR01549">
    <property type="entry name" value="HAD-SF-IA-v1"/>
    <property type="match status" value="1"/>
</dbReference>
<dbReference type="InterPro" id="IPR036412">
    <property type="entry name" value="HAD-like_sf"/>
</dbReference>
<dbReference type="SFLD" id="SFLDG01129">
    <property type="entry name" value="C1.5:_HAD__Beta-PGM__Phosphata"/>
    <property type="match status" value="1"/>
</dbReference>
<dbReference type="OrthoDB" id="367448at2"/>
<dbReference type="GO" id="GO:0016787">
    <property type="term" value="F:hydrolase activity"/>
    <property type="evidence" value="ECO:0007669"/>
    <property type="project" value="UniProtKB-KW"/>
</dbReference>
<gene>
    <name evidence="2" type="ORF">RD2015_3952</name>
</gene>
<evidence type="ECO:0000256" key="1">
    <source>
        <dbReference type="ARBA" id="ARBA00022801"/>
    </source>
</evidence>
<sequence length="262" mass="27839">MQFNRIRAISLDLDDTLWPFRPCLVRAEAALLAWLQAHAPGTRSVLSDPTTLMAYRARAHERHPELRADLSGLRRASIRALLEDCREDPALAEAAFEVFFAERQRVELFPEVAQALTALSERLPLVALTNGNACIHKAGVGHFFKGAISAAELGVAKPEPQAFHAAAALAGVHPSEVLHVGDDWHLDVAGAVAAGAQAAWVVRSPQALGIAAGAAHGFGPPAGLDAVDTGAVPHLRVNDLQELFDQLSAGMASSRPAQRSTV</sequence>
<dbReference type="STRING" id="76731.RD2015_3952"/>
<dbReference type="InterPro" id="IPR006439">
    <property type="entry name" value="HAD-SF_hydro_IA"/>
</dbReference>
<protein>
    <submittedName>
        <fullName evidence="2">HAD family hydrolase</fullName>
    </submittedName>
</protein>
<dbReference type="EMBL" id="CP013729">
    <property type="protein sequence ID" value="ALV08402.1"/>
    <property type="molecule type" value="Genomic_DNA"/>
</dbReference>
<dbReference type="Pfam" id="PF00702">
    <property type="entry name" value="Hydrolase"/>
    <property type="match status" value="1"/>
</dbReference>
<dbReference type="Gene3D" id="1.20.120.1600">
    <property type="match status" value="1"/>
</dbReference>
<dbReference type="PATRIC" id="fig|76731.3.peg.4046"/>
<dbReference type="SUPFAM" id="SSF56784">
    <property type="entry name" value="HAD-like"/>
    <property type="match status" value="1"/>
</dbReference>
<keyword evidence="3" id="KW-1185">Reference proteome</keyword>
<dbReference type="RefSeq" id="WP_083525809.1">
    <property type="nucleotide sequence ID" value="NZ_CP013729.1"/>
</dbReference>
<dbReference type="PRINTS" id="PR00413">
    <property type="entry name" value="HADHALOGNASE"/>
</dbReference>
<proteinExistence type="predicted"/>
<dbReference type="PANTHER" id="PTHR43316">
    <property type="entry name" value="HYDROLASE, HALOACID DELAHOGENASE-RELATED"/>
    <property type="match status" value="1"/>
</dbReference>
<organism evidence="2 3">
    <name type="scientific">Roseateles depolymerans</name>
    <dbReference type="NCBI Taxonomy" id="76731"/>
    <lineage>
        <taxon>Bacteria</taxon>
        <taxon>Pseudomonadati</taxon>
        <taxon>Pseudomonadota</taxon>
        <taxon>Betaproteobacteria</taxon>
        <taxon>Burkholderiales</taxon>
        <taxon>Sphaerotilaceae</taxon>
        <taxon>Roseateles</taxon>
    </lineage>
</organism>
<reference evidence="2 3" key="1">
    <citation type="submission" date="2015-12" db="EMBL/GenBank/DDBJ databases">
        <title>Complete genome of Roseateles depolymerans KCTC 42856.</title>
        <authorList>
            <person name="Kim K.M."/>
        </authorList>
    </citation>
    <scope>NUCLEOTIDE SEQUENCE [LARGE SCALE GENOMIC DNA]</scope>
    <source>
        <strain evidence="2 3">KCTC 42856</strain>
    </source>
</reference>
<dbReference type="PANTHER" id="PTHR43316:SF3">
    <property type="entry name" value="HALOACID DEHALOGENASE, TYPE II (AFU_ORTHOLOGUE AFUA_2G07750)-RELATED"/>
    <property type="match status" value="1"/>
</dbReference>
<dbReference type="Gene3D" id="3.40.50.1000">
    <property type="entry name" value="HAD superfamily/HAD-like"/>
    <property type="match status" value="1"/>
</dbReference>
<dbReference type="InterPro" id="IPR051540">
    <property type="entry name" value="S-2-haloacid_dehalogenase"/>
</dbReference>
<dbReference type="NCBIfam" id="TIGR01509">
    <property type="entry name" value="HAD-SF-IA-v3"/>
    <property type="match status" value="1"/>
</dbReference>